<accession>A0A7U2MPG0</accession>
<evidence type="ECO:0000313" key="2">
    <source>
        <dbReference type="Proteomes" id="UP000596276"/>
    </source>
</evidence>
<organism evidence="1 2">
    <name type="scientific">Aspergillus flavus (strain ATCC 200026 / FGSC A1120 / IAM 13836 / NRRL 3357 / JCM 12722 / SRRC 167)</name>
    <dbReference type="NCBI Taxonomy" id="332952"/>
    <lineage>
        <taxon>Eukaryota</taxon>
        <taxon>Fungi</taxon>
        <taxon>Dikarya</taxon>
        <taxon>Ascomycota</taxon>
        <taxon>Pezizomycotina</taxon>
        <taxon>Eurotiomycetes</taxon>
        <taxon>Eurotiomycetidae</taxon>
        <taxon>Eurotiales</taxon>
        <taxon>Aspergillaceae</taxon>
        <taxon>Aspergillus</taxon>
        <taxon>Aspergillus subgen. Circumdati</taxon>
    </lineage>
</organism>
<sequence length="115" mass="13047">MYIEVYPHITDYNRGHPSHEGYGHDRSIQLRCHHEAGGDAKRKDIERKLLVQKIEADNSKLGDLVIFSGVQPSIIETILKEPSSCRTRSACTVLPFHFNTKPVTVLHLQNNRGSQ</sequence>
<dbReference type="EMBL" id="CP044619">
    <property type="protein sequence ID" value="QRD87428.1"/>
    <property type="molecule type" value="Genomic_DNA"/>
</dbReference>
<gene>
    <name evidence="1" type="ORF">F9C07_2278845</name>
</gene>
<keyword evidence="2" id="KW-1185">Reference proteome</keyword>
<dbReference type="Proteomes" id="UP000596276">
    <property type="component" value="Chromosome 1"/>
</dbReference>
<dbReference type="AlphaFoldDB" id="A0A7U2MPG0"/>
<reference evidence="2" key="1">
    <citation type="journal article" date="2021" name="G3 (Bethesda)">
        <title>Chromosome assembled and annotated genome sequence of Aspergillus flavus NRRL 3357.</title>
        <authorList>
            <person name="Skerker J.M."/>
            <person name="Pianalto K.M."/>
            <person name="Mondo S.J."/>
            <person name="Yang K."/>
            <person name="Arkin A.P."/>
            <person name="Keller N.P."/>
            <person name="Grigoriev I.V."/>
            <person name="Louise Glass N.L."/>
        </authorList>
    </citation>
    <scope>NUCLEOTIDE SEQUENCE [LARGE SCALE GENOMIC DNA]</scope>
    <source>
        <strain evidence="2">ATCC 200026 / FGSC A1120 / IAM 13836 / NRRL 3357 / JCM 12722 / SRRC 167</strain>
    </source>
</reference>
<protein>
    <submittedName>
        <fullName evidence="1">Uncharacterized protein</fullName>
    </submittedName>
</protein>
<name>A0A7U2MPG0_ASPFN</name>
<dbReference type="VEuPathDB" id="FungiDB:F9C07_2278845"/>
<evidence type="ECO:0000313" key="1">
    <source>
        <dbReference type="EMBL" id="QRD87428.1"/>
    </source>
</evidence>
<proteinExistence type="predicted"/>